<evidence type="ECO:0000259" key="4">
    <source>
        <dbReference type="PROSITE" id="PS50949"/>
    </source>
</evidence>
<dbReference type="SUPFAM" id="SSF48008">
    <property type="entry name" value="GntR ligand-binding domain-like"/>
    <property type="match status" value="1"/>
</dbReference>
<evidence type="ECO:0000313" key="5">
    <source>
        <dbReference type="EMBL" id="WDF68304.1"/>
    </source>
</evidence>
<dbReference type="InterPro" id="IPR011711">
    <property type="entry name" value="GntR_C"/>
</dbReference>
<dbReference type="RefSeq" id="WP_274267037.1">
    <property type="nucleotide sequence ID" value="NZ_CP117880.1"/>
</dbReference>
<dbReference type="SMART" id="SM00895">
    <property type="entry name" value="FCD"/>
    <property type="match status" value="1"/>
</dbReference>
<accession>A0ABY7WI90</accession>
<dbReference type="SMART" id="SM00345">
    <property type="entry name" value="HTH_GNTR"/>
    <property type="match status" value="1"/>
</dbReference>
<sequence length="215" mass="24087">MIKRISLAEEVAERLKEQIRSGVYPLDTKLPTEPALMKTFGVGRSSIREAIRILSNLGYLRVQQGVGTFVAEKEGNETLGQAFERASLADLLEVRQLLEIRIAEKAALNRTDKDLHKMSLLLDDRKAKAESGELIACIEADILFHQAIADACGNPMLTELYSASSKHVSLAFKQIYQHTQVFLDTQEAHVKLFTAIKQRDALRAHEFLNEIIEAV</sequence>
<keyword evidence="2" id="KW-0238">DNA-binding</keyword>
<dbReference type="PANTHER" id="PTHR43537:SF47">
    <property type="entry name" value="REGULATORY PROTEIN GNTR HTH"/>
    <property type="match status" value="1"/>
</dbReference>
<dbReference type="Pfam" id="PF00392">
    <property type="entry name" value="GntR"/>
    <property type="match status" value="1"/>
</dbReference>
<dbReference type="SUPFAM" id="SSF46785">
    <property type="entry name" value="Winged helix' DNA-binding domain"/>
    <property type="match status" value="1"/>
</dbReference>
<evidence type="ECO:0000313" key="6">
    <source>
        <dbReference type="Proteomes" id="UP001221558"/>
    </source>
</evidence>
<evidence type="ECO:0000256" key="2">
    <source>
        <dbReference type="ARBA" id="ARBA00023125"/>
    </source>
</evidence>
<reference evidence="5 6" key="1">
    <citation type="submission" date="2023-02" db="EMBL/GenBank/DDBJ databases">
        <title>Genome sequence of Sphingobacterium sp. KACC 22765.</title>
        <authorList>
            <person name="Kim S."/>
            <person name="Heo J."/>
            <person name="Kwon S.-W."/>
        </authorList>
    </citation>
    <scope>NUCLEOTIDE SEQUENCE [LARGE SCALE GENOMIC DNA]</scope>
    <source>
        <strain evidence="5 6">KACC 22765</strain>
    </source>
</reference>
<proteinExistence type="predicted"/>
<evidence type="ECO:0000256" key="3">
    <source>
        <dbReference type="ARBA" id="ARBA00023163"/>
    </source>
</evidence>
<dbReference type="Gene3D" id="1.20.120.530">
    <property type="entry name" value="GntR ligand-binding domain-like"/>
    <property type="match status" value="1"/>
</dbReference>
<evidence type="ECO:0000256" key="1">
    <source>
        <dbReference type="ARBA" id="ARBA00023015"/>
    </source>
</evidence>
<dbReference type="InterPro" id="IPR000524">
    <property type="entry name" value="Tscrpt_reg_HTH_GntR"/>
</dbReference>
<dbReference type="Pfam" id="PF07729">
    <property type="entry name" value="FCD"/>
    <property type="match status" value="1"/>
</dbReference>
<organism evidence="5 6">
    <name type="scientific">Sphingobacterium oryzagri</name>
    <dbReference type="NCBI Taxonomy" id="3025669"/>
    <lineage>
        <taxon>Bacteria</taxon>
        <taxon>Pseudomonadati</taxon>
        <taxon>Bacteroidota</taxon>
        <taxon>Sphingobacteriia</taxon>
        <taxon>Sphingobacteriales</taxon>
        <taxon>Sphingobacteriaceae</taxon>
        <taxon>Sphingobacterium</taxon>
    </lineage>
</organism>
<keyword evidence="6" id="KW-1185">Reference proteome</keyword>
<dbReference type="InterPro" id="IPR036388">
    <property type="entry name" value="WH-like_DNA-bd_sf"/>
</dbReference>
<dbReference type="PRINTS" id="PR00035">
    <property type="entry name" value="HTHGNTR"/>
</dbReference>
<keyword evidence="3" id="KW-0804">Transcription</keyword>
<dbReference type="PANTHER" id="PTHR43537">
    <property type="entry name" value="TRANSCRIPTIONAL REGULATOR, GNTR FAMILY"/>
    <property type="match status" value="1"/>
</dbReference>
<dbReference type="EMBL" id="CP117880">
    <property type="protein sequence ID" value="WDF68304.1"/>
    <property type="molecule type" value="Genomic_DNA"/>
</dbReference>
<dbReference type="InterPro" id="IPR036390">
    <property type="entry name" value="WH_DNA-bd_sf"/>
</dbReference>
<dbReference type="Gene3D" id="1.10.10.10">
    <property type="entry name" value="Winged helix-like DNA-binding domain superfamily/Winged helix DNA-binding domain"/>
    <property type="match status" value="1"/>
</dbReference>
<feature type="domain" description="HTH gntR-type" evidence="4">
    <location>
        <begin position="5"/>
        <end position="73"/>
    </location>
</feature>
<dbReference type="InterPro" id="IPR008920">
    <property type="entry name" value="TF_FadR/GntR_C"/>
</dbReference>
<dbReference type="PROSITE" id="PS50949">
    <property type="entry name" value="HTH_GNTR"/>
    <property type="match status" value="1"/>
</dbReference>
<dbReference type="Proteomes" id="UP001221558">
    <property type="component" value="Chromosome"/>
</dbReference>
<dbReference type="CDD" id="cd07377">
    <property type="entry name" value="WHTH_GntR"/>
    <property type="match status" value="1"/>
</dbReference>
<protein>
    <submittedName>
        <fullName evidence="5">FadR/GntR family transcriptional regulator</fullName>
    </submittedName>
</protein>
<gene>
    <name evidence="5" type="ORF">PQ465_18680</name>
</gene>
<keyword evidence="1" id="KW-0805">Transcription regulation</keyword>
<name>A0ABY7WI90_9SPHI</name>